<dbReference type="RefSeq" id="WP_025348071.1">
    <property type="nucleotide sequence ID" value="NZ_CP006850.1"/>
</dbReference>
<proteinExistence type="predicted"/>
<gene>
    <name evidence="3" type="ORF">NONO_c17660</name>
</gene>
<dbReference type="Proteomes" id="UP000019150">
    <property type="component" value="Chromosome"/>
</dbReference>
<dbReference type="OrthoDB" id="4571942at2"/>
<dbReference type="AlphaFoldDB" id="W5TH42"/>
<sequence length="202" mass="22828">MPDQLTDEQLAEYRRATTEARDELNDRCIVLGAAWINYVTWHGNPASVLHLLDEITESRARIEDLRRDAGAAHGSAAALGARVAELRAQVEARDTRIAELEAVRPRFSQRQFAQAIRDRDEAQSRAAELAETCADFINQRVEYIQALRGSTDATDDYHRWSGGAEARRQLAERLNWTTPYEVGEKTAPKREPVTEEEVPDRA</sequence>
<organism evidence="3 4">
    <name type="scientific">Nocardia nova SH22a</name>
    <dbReference type="NCBI Taxonomy" id="1415166"/>
    <lineage>
        <taxon>Bacteria</taxon>
        <taxon>Bacillati</taxon>
        <taxon>Actinomycetota</taxon>
        <taxon>Actinomycetes</taxon>
        <taxon>Mycobacteriales</taxon>
        <taxon>Nocardiaceae</taxon>
        <taxon>Nocardia</taxon>
    </lineage>
</organism>
<dbReference type="PATRIC" id="fig|1415166.3.peg.1788"/>
<evidence type="ECO:0000313" key="3">
    <source>
        <dbReference type="EMBL" id="AHH16566.1"/>
    </source>
</evidence>
<evidence type="ECO:0000313" key="4">
    <source>
        <dbReference type="Proteomes" id="UP000019150"/>
    </source>
</evidence>
<accession>W5TH42</accession>
<protein>
    <submittedName>
        <fullName evidence="3">Uncharacterized protein</fullName>
    </submittedName>
</protein>
<keyword evidence="1" id="KW-0175">Coiled coil</keyword>
<dbReference type="STRING" id="1415166.NONO_c17660"/>
<reference evidence="3 4" key="1">
    <citation type="journal article" date="2014" name="Appl. Environ. Microbiol.">
        <title>Insights into the Microbial Degradation of Rubber and Gutta-Percha by Analysis of the Complete Genome of Nocardia nova SH22a.</title>
        <authorList>
            <person name="Luo Q."/>
            <person name="Hiessl S."/>
            <person name="Poehlein A."/>
            <person name="Daniel R."/>
            <person name="Steinbuchel A."/>
        </authorList>
    </citation>
    <scope>NUCLEOTIDE SEQUENCE [LARGE SCALE GENOMIC DNA]</scope>
    <source>
        <strain evidence="3">SH22a</strain>
    </source>
</reference>
<dbReference type="KEGG" id="nno:NONO_c17660"/>
<evidence type="ECO:0000256" key="1">
    <source>
        <dbReference type="SAM" id="Coils"/>
    </source>
</evidence>
<evidence type="ECO:0000256" key="2">
    <source>
        <dbReference type="SAM" id="MobiDB-lite"/>
    </source>
</evidence>
<dbReference type="eggNOG" id="ENOG5030UPQ">
    <property type="taxonomic scope" value="Bacteria"/>
</dbReference>
<dbReference type="HOGENOM" id="CLU_1617295_0_0_11"/>
<feature type="region of interest" description="Disordered" evidence="2">
    <location>
        <begin position="179"/>
        <end position="202"/>
    </location>
</feature>
<dbReference type="EMBL" id="CP006850">
    <property type="protein sequence ID" value="AHH16566.1"/>
    <property type="molecule type" value="Genomic_DNA"/>
</dbReference>
<name>W5TH42_9NOCA</name>
<keyword evidence="4" id="KW-1185">Reference proteome</keyword>
<feature type="compositionally biased region" description="Basic and acidic residues" evidence="2">
    <location>
        <begin position="182"/>
        <end position="202"/>
    </location>
</feature>
<feature type="coiled-coil region" evidence="1">
    <location>
        <begin position="48"/>
        <end position="139"/>
    </location>
</feature>